<organism evidence="1 2">
    <name type="scientific">Salinibacillus aidingensis</name>
    <dbReference type="NCBI Taxonomy" id="237684"/>
    <lineage>
        <taxon>Bacteria</taxon>
        <taxon>Bacillati</taxon>
        <taxon>Bacillota</taxon>
        <taxon>Bacilli</taxon>
        <taxon>Bacillales</taxon>
        <taxon>Bacillaceae</taxon>
        <taxon>Salinibacillus</taxon>
    </lineage>
</organism>
<protein>
    <recommendedName>
        <fullName evidence="3">WYL domain-containing protein</fullName>
    </recommendedName>
</protein>
<sequence length="66" mass="7955">MLANQKVKADQWVEIIYQSQSGEITKRTIKIYGSNKEKIFGYCFMRKDYRSFYKEQILAMIPKKRL</sequence>
<dbReference type="EMBL" id="BAAADO010000001">
    <property type="protein sequence ID" value="GAA0480657.1"/>
    <property type="molecule type" value="Genomic_DNA"/>
</dbReference>
<dbReference type="RefSeq" id="WP_343836448.1">
    <property type="nucleotide sequence ID" value="NZ_BAAADO010000001.1"/>
</dbReference>
<gene>
    <name evidence="1" type="ORF">GCM10008986_01540</name>
</gene>
<comment type="caution">
    <text evidence="1">The sequence shown here is derived from an EMBL/GenBank/DDBJ whole genome shotgun (WGS) entry which is preliminary data.</text>
</comment>
<keyword evidence="2" id="KW-1185">Reference proteome</keyword>
<evidence type="ECO:0000313" key="1">
    <source>
        <dbReference type="EMBL" id="GAA0480657.1"/>
    </source>
</evidence>
<dbReference type="Proteomes" id="UP001500880">
    <property type="component" value="Unassembled WGS sequence"/>
</dbReference>
<reference evidence="2" key="1">
    <citation type="journal article" date="2019" name="Int. J. Syst. Evol. Microbiol.">
        <title>The Global Catalogue of Microorganisms (GCM) 10K type strain sequencing project: providing services to taxonomists for standard genome sequencing and annotation.</title>
        <authorList>
            <consortium name="The Broad Institute Genomics Platform"/>
            <consortium name="The Broad Institute Genome Sequencing Center for Infectious Disease"/>
            <person name="Wu L."/>
            <person name="Ma J."/>
        </authorList>
    </citation>
    <scope>NUCLEOTIDE SEQUENCE [LARGE SCALE GENOMIC DNA]</scope>
    <source>
        <strain evidence="2">JCM 12389</strain>
    </source>
</reference>
<proteinExistence type="predicted"/>
<name>A0ABP3KLC9_9BACI</name>
<evidence type="ECO:0008006" key="3">
    <source>
        <dbReference type="Google" id="ProtNLM"/>
    </source>
</evidence>
<evidence type="ECO:0000313" key="2">
    <source>
        <dbReference type="Proteomes" id="UP001500880"/>
    </source>
</evidence>
<accession>A0ABP3KLC9</accession>